<sequence>MSYYNHMHDSKGTEEICHSCGKKFTWEEYGDIYPGGKDTEYIRCPWCNENNGSIRTSGFVSVSKVEK</sequence>
<comment type="caution">
    <text evidence="1">The sequence shown here is derived from an EMBL/GenBank/DDBJ whole genome shotgun (WGS) entry which is preliminary data.</text>
</comment>
<gene>
    <name evidence="1" type="ORF">EY666_19530</name>
</gene>
<evidence type="ECO:0000313" key="2">
    <source>
        <dbReference type="Proteomes" id="UP000305511"/>
    </source>
</evidence>
<proteinExistence type="predicted"/>
<organism evidence="1 2">
    <name type="scientific">Enterococcus faecalis</name>
    <name type="common">Streptococcus faecalis</name>
    <dbReference type="NCBI Taxonomy" id="1351"/>
    <lineage>
        <taxon>Bacteria</taxon>
        <taxon>Bacillati</taxon>
        <taxon>Bacillota</taxon>
        <taxon>Bacilli</taxon>
        <taxon>Lactobacillales</taxon>
        <taxon>Enterococcaceae</taxon>
        <taxon>Enterococcus</taxon>
    </lineage>
</organism>
<dbReference type="EMBL" id="SIYF01000747">
    <property type="protein sequence ID" value="TKK57402.1"/>
    <property type="molecule type" value="Genomic_DNA"/>
</dbReference>
<accession>A0A449FJ53</accession>
<dbReference type="AlphaFoldDB" id="A0A449FJ53"/>
<reference evidence="1 2" key="1">
    <citation type="submission" date="2019-02" db="EMBL/GenBank/DDBJ databases">
        <title>Bacteria dissemination in different level of health care in South Africa: the effectiveness of infections prevention and control.</title>
        <authorList>
            <person name="Shobo C."/>
            <person name="Amoako D.G."/>
            <person name="Allam M."/>
            <person name="Ismail A."/>
            <person name="Bester L.A."/>
            <person name="Essack S.Y."/>
        </authorList>
    </citation>
    <scope>NUCLEOTIDE SEQUENCE [LARGE SCALE GENOMIC DNA]</scope>
    <source>
        <strain evidence="1 2">2SIL2</strain>
    </source>
</reference>
<name>A0A449FJ53_ENTFL</name>
<evidence type="ECO:0000313" key="1">
    <source>
        <dbReference type="EMBL" id="TKK57402.1"/>
    </source>
</evidence>
<dbReference type="Proteomes" id="UP000305511">
    <property type="component" value="Unassembled WGS sequence"/>
</dbReference>
<dbReference type="RefSeq" id="WP_010823033.1">
    <property type="nucleotide sequence ID" value="NZ_CAACYA010000002.1"/>
</dbReference>
<protein>
    <submittedName>
        <fullName evidence="1">Uncharacterized protein</fullName>
    </submittedName>
</protein>